<dbReference type="GO" id="GO:0046983">
    <property type="term" value="F:protein dimerization activity"/>
    <property type="evidence" value="ECO:0007669"/>
    <property type="project" value="InterPro"/>
</dbReference>
<dbReference type="InterPro" id="IPR011712">
    <property type="entry name" value="Sig_transdc_His_kin_sub3_dim/P"/>
</dbReference>
<comment type="caution">
    <text evidence="10">The sequence shown here is derived from an EMBL/GenBank/DDBJ whole genome shotgun (WGS) entry which is preliminary data.</text>
</comment>
<dbReference type="InterPro" id="IPR019734">
    <property type="entry name" value="TPR_rpt"/>
</dbReference>
<keyword evidence="4 6" id="KW-0802">TPR repeat</keyword>
<dbReference type="Pfam" id="PF07730">
    <property type="entry name" value="HisKA_3"/>
    <property type="match status" value="1"/>
</dbReference>
<dbReference type="Gene3D" id="1.25.40.10">
    <property type="entry name" value="Tetratricopeptide repeat domain"/>
    <property type="match status" value="2"/>
</dbReference>
<dbReference type="InterPro" id="IPR051476">
    <property type="entry name" value="Bac_ResReg_Asp_Phosphatase"/>
</dbReference>
<protein>
    <submittedName>
        <fullName evidence="10">Tetratricopeptide repeat protein</fullName>
    </submittedName>
</protein>
<dbReference type="PANTHER" id="PTHR46630:SF1">
    <property type="entry name" value="TETRATRICOPEPTIDE REPEAT PROTEIN 29"/>
    <property type="match status" value="1"/>
</dbReference>
<dbReference type="Gene3D" id="3.30.565.10">
    <property type="entry name" value="Histidine kinase-like ATPase, C-terminal domain"/>
    <property type="match status" value="1"/>
</dbReference>
<dbReference type="AlphaFoldDB" id="A0A6M0CI83"/>
<evidence type="ECO:0000313" key="11">
    <source>
        <dbReference type="Proteomes" id="UP000474296"/>
    </source>
</evidence>
<dbReference type="Pfam" id="PF13424">
    <property type="entry name" value="TPR_12"/>
    <property type="match status" value="3"/>
</dbReference>
<evidence type="ECO:0000256" key="3">
    <source>
        <dbReference type="ARBA" id="ARBA00022737"/>
    </source>
</evidence>
<evidence type="ECO:0000256" key="4">
    <source>
        <dbReference type="ARBA" id="ARBA00022803"/>
    </source>
</evidence>
<dbReference type="PROSITE" id="PS50109">
    <property type="entry name" value="HIS_KIN"/>
    <property type="match status" value="1"/>
</dbReference>
<dbReference type="InterPro" id="IPR036890">
    <property type="entry name" value="HATPase_C_sf"/>
</dbReference>
<evidence type="ECO:0000256" key="5">
    <source>
        <dbReference type="ARBA" id="ARBA00038253"/>
    </source>
</evidence>
<dbReference type="GO" id="GO:0016020">
    <property type="term" value="C:membrane"/>
    <property type="evidence" value="ECO:0007669"/>
    <property type="project" value="InterPro"/>
</dbReference>
<evidence type="ECO:0000256" key="2">
    <source>
        <dbReference type="ARBA" id="ARBA00022490"/>
    </source>
</evidence>
<dbReference type="RefSeq" id="WP_164032352.1">
    <property type="nucleotide sequence ID" value="NZ_JAABOQ010000004.1"/>
</dbReference>
<dbReference type="PANTHER" id="PTHR46630">
    <property type="entry name" value="TETRATRICOPEPTIDE REPEAT PROTEIN 29"/>
    <property type="match status" value="1"/>
</dbReference>
<evidence type="ECO:0000256" key="1">
    <source>
        <dbReference type="ARBA" id="ARBA00004496"/>
    </source>
</evidence>
<evidence type="ECO:0000256" key="6">
    <source>
        <dbReference type="PROSITE-ProRule" id="PRU00339"/>
    </source>
</evidence>
<dbReference type="InterPro" id="IPR011990">
    <property type="entry name" value="TPR-like_helical_dom_sf"/>
</dbReference>
<dbReference type="InterPro" id="IPR005467">
    <property type="entry name" value="His_kinase_dom"/>
</dbReference>
<sequence length="675" mass="77123">MIVKPVFKTLWVSFFLFLNVNFLHAQNKQIVDSLKQLIQQEKVEDTIKVKAYNDLGIQFGRSNPKLAKQYINNALSLAIRADAKRGVAGAYNCLGIVDYYQKDYDEALINFQKALEINEELGHAWGQASALNQIGAVQNLKDDYTAAILSFEKAGDIFKTMKDSLAWAKSIQNIGVSYSRMAHHKKSIEYYLTAAELYKAINNPAGTAAVYISLSNILYKQGDHNKSLDYLNEAFPIVKNIDNTDLLSIISRKKGSNYSRLKDYDKALDYFQVALEYHKNNKNKKKIRPIQFQLGNTYYEIKDYTKALEYQKEALQNYDLNSNFKDRAKIHNAISKTYIKRNEYSEATDYATNALKISQTIEYLEGQKDANQTLAIIAQEQGEIEKALQFYMDFQKLNDSLSVQENQQQVRELTTIYKTEQNEAQIASQKKNITLLDTQNKLKTQLLWFGGAGFLAVFGFILVFKSRQKAKRDIKQQEYFTQGLIEAQENERTRVSKDLHDSVGQQLTFIKKKAQNLDQTELSVLANTALEEVRSISRDLYPATLKQLGLAASIEQLLFDLDGESDMFFSVEVEDINQNFNETETLNFYRFIQESVNNVLKHANAKTIIVNIVKQQKNIEVLIKDNGRGFQTTKEVLQNSLGLKTMAERVRILKGHLSIQSKKEVGTTILVKIPV</sequence>
<dbReference type="EMBL" id="JAABOQ010000004">
    <property type="protein sequence ID" value="NER17676.1"/>
    <property type="molecule type" value="Genomic_DNA"/>
</dbReference>
<keyword evidence="7" id="KW-0472">Membrane</keyword>
<evidence type="ECO:0000256" key="8">
    <source>
        <dbReference type="SAM" id="SignalP"/>
    </source>
</evidence>
<dbReference type="PROSITE" id="PS50005">
    <property type="entry name" value="TPR"/>
    <property type="match status" value="3"/>
</dbReference>
<comment type="similarity">
    <text evidence="5">Belongs to the Rap family.</text>
</comment>
<name>A0A6M0CI83_9FLAO</name>
<feature type="repeat" description="TPR" evidence="6">
    <location>
        <begin position="88"/>
        <end position="121"/>
    </location>
</feature>
<feature type="domain" description="Histidine kinase" evidence="9">
    <location>
        <begin position="498"/>
        <end position="675"/>
    </location>
</feature>
<evidence type="ECO:0000256" key="7">
    <source>
        <dbReference type="SAM" id="Phobius"/>
    </source>
</evidence>
<dbReference type="GO" id="GO:0000155">
    <property type="term" value="F:phosphorelay sensor kinase activity"/>
    <property type="evidence" value="ECO:0007669"/>
    <property type="project" value="InterPro"/>
</dbReference>
<dbReference type="CDD" id="cd16917">
    <property type="entry name" value="HATPase_UhpB-NarQ-NarX-like"/>
    <property type="match status" value="1"/>
</dbReference>
<comment type="subcellular location">
    <subcellularLocation>
        <location evidence="1">Cytoplasm</location>
    </subcellularLocation>
</comment>
<dbReference type="SMART" id="SM00028">
    <property type="entry name" value="TPR"/>
    <property type="match status" value="7"/>
</dbReference>
<dbReference type="Proteomes" id="UP000474296">
    <property type="component" value="Unassembled WGS sequence"/>
</dbReference>
<keyword evidence="8" id="KW-0732">Signal</keyword>
<keyword evidence="7" id="KW-0812">Transmembrane</keyword>
<reference evidence="10 11" key="1">
    <citation type="submission" date="2020-01" db="EMBL/GenBank/DDBJ databases">
        <title>Spongiivirga citrea KCTC 32990T.</title>
        <authorList>
            <person name="Wang G."/>
        </authorList>
    </citation>
    <scope>NUCLEOTIDE SEQUENCE [LARGE SCALE GENOMIC DNA]</scope>
    <source>
        <strain evidence="10 11">KCTC 32990</strain>
    </source>
</reference>
<feature type="signal peptide" evidence="8">
    <location>
        <begin position="1"/>
        <end position="25"/>
    </location>
</feature>
<feature type="repeat" description="TPR" evidence="6">
    <location>
        <begin position="288"/>
        <end position="321"/>
    </location>
</feature>
<feature type="transmembrane region" description="Helical" evidence="7">
    <location>
        <begin position="446"/>
        <end position="464"/>
    </location>
</feature>
<evidence type="ECO:0000259" key="9">
    <source>
        <dbReference type="PROSITE" id="PS50109"/>
    </source>
</evidence>
<dbReference type="Gene3D" id="1.20.5.1930">
    <property type="match status" value="1"/>
</dbReference>
<organism evidence="10 11">
    <name type="scientific">Spongiivirga citrea</name>
    <dbReference type="NCBI Taxonomy" id="1481457"/>
    <lineage>
        <taxon>Bacteria</taxon>
        <taxon>Pseudomonadati</taxon>
        <taxon>Bacteroidota</taxon>
        <taxon>Flavobacteriia</taxon>
        <taxon>Flavobacteriales</taxon>
        <taxon>Flavobacteriaceae</taxon>
        <taxon>Spongiivirga</taxon>
    </lineage>
</organism>
<keyword evidence="2" id="KW-0963">Cytoplasm</keyword>
<keyword evidence="11" id="KW-1185">Reference proteome</keyword>
<dbReference type="InterPro" id="IPR003594">
    <property type="entry name" value="HATPase_dom"/>
</dbReference>
<accession>A0A6M0CI83</accession>
<dbReference type="GO" id="GO:0005737">
    <property type="term" value="C:cytoplasm"/>
    <property type="evidence" value="ECO:0007669"/>
    <property type="project" value="UniProtKB-SubCell"/>
</dbReference>
<gene>
    <name evidence="10" type="ORF">GWK10_10670</name>
</gene>
<keyword evidence="3" id="KW-0677">Repeat</keyword>
<evidence type="ECO:0000313" key="10">
    <source>
        <dbReference type="EMBL" id="NER17676.1"/>
    </source>
</evidence>
<dbReference type="SUPFAM" id="SSF48452">
    <property type="entry name" value="TPR-like"/>
    <property type="match status" value="2"/>
</dbReference>
<keyword evidence="7" id="KW-1133">Transmembrane helix</keyword>
<dbReference type="Pfam" id="PF02518">
    <property type="entry name" value="HATPase_c"/>
    <property type="match status" value="1"/>
</dbReference>
<feature type="repeat" description="TPR" evidence="6">
    <location>
        <begin position="248"/>
        <end position="281"/>
    </location>
</feature>
<feature type="chain" id="PRO_5027079310" evidence="8">
    <location>
        <begin position="26"/>
        <end position="675"/>
    </location>
</feature>
<dbReference type="SUPFAM" id="SSF55874">
    <property type="entry name" value="ATPase domain of HSP90 chaperone/DNA topoisomerase II/histidine kinase"/>
    <property type="match status" value="1"/>
</dbReference>
<proteinExistence type="inferred from homology"/>